<evidence type="ECO:0000256" key="3">
    <source>
        <dbReference type="ARBA" id="ARBA00022618"/>
    </source>
</evidence>
<protein>
    <submittedName>
        <fullName evidence="9">Cell division protein FtsQ</fullName>
    </submittedName>
</protein>
<sequence precursor="true">MSWKKLSLALLSLAVLVAAVFGMVWAVPILKVENIEVSGTRHLPEEEVREVSGIATEENMLRVNVAAAASAVADSPWVKAVSVRRNWPATISIDVTERNAVLFTDTAEGIKLIDESGVPFLIGEPPAETVEVTGDANDDTAELVEVAEVVAAVDPAVREQVARVEVPSALEITFHLHDGRSVYWGANRDNHDKALAMETVLSREGQHWNISNPTMVTVR</sequence>
<proteinExistence type="predicted"/>
<accession>A0A6B8W2S5</accession>
<evidence type="ECO:0000256" key="1">
    <source>
        <dbReference type="ARBA" id="ARBA00004370"/>
    </source>
</evidence>
<name>A0A6B8W2S5_9CORY</name>
<keyword evidence="5" id="KW-1133">Transmembrane helix</keyword>
<evidence type="ECO:0000313" key="10">
    <source>
        <dbReference type="Proteomes" id="UP000424462"/>
    </source>
</evidence>
<dbReference type="GO" id="GO:0005886">
    <property type="term" value="C:plasma membrane"/>
    <property type="evidence" value="ECO:0007669"/>
    <property type="project" value="TreeGrafter"/>
</dbReference>
<dbReference type="Pfam" id="PF03799">
    <property type="entry name" value="FtsQ_DivIB_C"/>
    <property type="match status" value="1"/>
</dbReference>
<dbReference type="GO" id="GO:0051301">
    <property type="term" value="P:cell division"/>
    <property type="evidence" value="ECO:0007669"/>
    <property type="project" value="UniProtKB-KW"/>
</dbReference>
<evidence type="ECO:0000259" key="8">
    <source>
        <dbReference type="PROSITE" id="PS51779"/>
    </source>
</evidence>
<dbReference type="KEGG" id="cok:COCCU_09400"/>
<reference evidence="9 10" key="1">
    <citation type="submission" date="2019-11" db="EMBL/GenBank/DDBJ databases">
        <title>Complete genome sequence of Corynebacterium kalinowskii 1959, a novel Corynebacterium species isolated from soil of a small paddock in Vilsendorf, Germany.</title>
        <authorList>
            <person name="Schaffert L."/>
            <person name="Ruwe M."/>
            <person name="Milse J."/>
            <person name="Hanuschka K."/>
            <person name="Ortseifen V."/>
            <person name="Droste J."/>
            <person name="Brandt D."/>
            <person name="Schlueter L."/>
            <person name="Kutter Y."/>
            <person name="Vinke S."/>
            <person name="Viehoefer P."/>
            <person name="Jacob L."/>
            <person name="Luebke N.-C."/>
            <person name="Schulte-Berndt E."/>
            <person name="Hain C."/>
            <person name="Linder M."/>
            <person name="Schmidt P."/>
            <person name="Wollenschlaeger L."/>
            <person name="Luttermann T."/>
            <person name="Thieme E."/>
            <person name="Hassa J."/>
            <person name="Haak M."/>
            <person name="Wittchen M."/>
            <person name="Mentz A."/>
            <person name="Persicke M."/>
            <person name="Busche T."/>
            <person name="Ruckert C."/>
        </authorList>
    </citation>
    <scope>NUCLEOTIDE SEQUENCE [LARGE SCALE GENOMIC DNA]</scope>
    <source>
        <strain evidence="9 10">2039</strain>
    </source>
</reference>
<dbReference type="Pfam" id="PF08478">
    <property type="entry name" value="POTRA_1"/>
    <property type="match status" value="1"/>
</dbReference>
<dbReference type="Proteomes" id="UP000424462">
    <property type="component" value="Chromosome"/>
</dbReference>
<dbReference type="EMBL" id="CP046455">
    <property type="protein sequence ID" value="QGU07804.1"/>
    <property type="molecule type" value="Genomic_DNA"/>
</dbReference>
<keyword evidence="2" id="KW-1003">Cell membrane</keyword>
<dbReference type="PANTHER" id="PTHR37820:SF1">
    <property type="entry name" value="CELL DIVISION PROTEIN FTSQ"/>
    <property type="match status" value="1"/>
</dbReference>
<comment type="subcellular location">
    <subcellularLocation>
        <location evidence="1">Membrane</location>
    </subcellularLocation>
</comment>
<keyword evidence="4" id="KW-0812">Transmembrane</keyword>
<evidence type="ECO:0000256" key="6">
    <source>
        <dbReference type="ARBA" id="ARBA00023136"/>
    </source>
</evidence>
<evidence type="ECO:0000256" key="2">
    <source>
        <dbReference type="ARBA" id="ARBA00022475"/>
    </source>
</evidence>
<dbReference type="InterPro" id="IPR034746">
    <property type="entry name" value="POTRA"/>
</dbReference>
<evidence type="ECO:0000313" key="9">
    <source>
        <dbReference type="EMBL" id="QGU07804.1"/>
    </source>
</evidence>
<keyword evidence="7" id="KW-0131">Cell cycle</keyword>
<dbReference type="AlphaFoldDB" id="A0A6B8W2S5"/>
<dbReference type="Gene3D" id="3.10.20.310">
    <property type="entry name" value="membrane protein fhac"/>
    <property type="match status" value="1"/>
</dbReference>
<dbReference type="InterPro" id="IPR013685">
    <property type="entry name" value="POTRA_FtsQ_type"/>
</dbReference>
<dbReference type="InterPro" id="IPR050487">
    <property type="entry name" value="FtsQ_DivIB"/>
</dbReference>
<gene>
    <name evidence="9" type="primary">ftsQ</name>
    <name evidence="9" type="ORF">COCCU_09400</name>
</gene>
<keyword evidence="10" id="KW-1185">Reference proteome</keyword>
<evidence type="ECO:0000256" key="4">
    <source>
        <dbReference type="ARBA" id="ARBA00022692"/>
    </source>
</evidence>
<feature type="domain" description="POTRA" evidence="8">
    <location>
        <begin position="30"/>
        <end position="98"/>
    </location>
</feature>
<evidence type="ECO:0000256" key="5">
    <source>
        <dbReference type="ARBA" id="ARBA00022989"/>
    </source>
</evidence>
<keyword evidence="6" id="KW-0472">Membrane</keyword>
<organism evidence="9 10">
    <name type="scientific">Corynebacterium occultum</name>
    <dbReference type="NCBI Taxonomy" id="2675219"/>
    <lineage>
        <taxon>Bacteria</taxon>
        <taxon>Bacillati</taxon>
        <taxon>Actinomycetota</taxon>
        <taxon>Actinomycetes</taxon>
        <taxon>Mycobacteriales</taxon>
        <taxon>Corynebacteriaceae</taxon>
        <taxon>Corynebacterium</taxon>
    </lineage>
</organism>
<dbReference type="InterPro" id="IPR005548">
    <property type="entry name" value="Cell_div_FtsQ/DivIB_C"/>
</dbReference>
<keyword evidence="3 9" id="KW-0132">Cell division</keyword>
<dbReference type="PANTHER" id="PTHR37820">
    <property type="entry name" value="CELL DIVISION PROTEIN DIVIB"/>
    <property type="match status" value="1"/>
</dbReference>
<evidence type="ECO:0000256" key="7">
    <source>
        <dbReference type="ARBA" id="ARBA00023306"/>
    </source>
</evidence>
<dbReference type="RefSeq" id="WP_156231246.1">
    <property type="nucleotide sequence ID" value="NZ_CP046455.1"/>
</dbReference>
<dbReference type="PROSITE" id="PS51779">
    <property type="entry name" value="POTRA"/>
    <property type="match status" value="1"/>
</dbReference>